<evidence type="ECO:0000256" key="8">
    <source>
        <dbReference type="ARBA" id="ARBA00022741"/>
    </source>
</evidence>
<dbReference type="GO" id="GO:0005886">
    <property type="term" value="C:plasma membrane"/>
    <property type="evidence" value="ECO:0007669"/>
    <property type="project" value="UniProtKB-SubCell"/>
</dbReference>
<feature type="transmembrane region" description="Helical" evidence="14">
    <location>
        <begin position="82"/>
        <end position="104"/>
    </location>
</feature>
<dbReference type="InterPro" id="IPR017232">
    <property type="entry name" value="NtrY"/>
</dbReference>
<evidence type="ECO:0000256" key="7">
    <source>
        <dbReference type="ARBA" id="ARBA00022692"/>
    </source>
</evidence>
<feature type="transmembrane region" description="Helical" evidence="14">
    <location>
        <begin position="46"/>
        <end position="70"/>
    </location>
</feature>
<keyword evidence="9 17" id="KW-0418">Kinase</keyword>
<keyword evidence="18" id="KW-1185">Reference proteome</keyword>
<dbReference type="Pfam" id="PF02518">
    <property type="entry name" value="HATPase_c"/>
    <property type="match status" value="1"/>
</dbReference>
<evidence type="ECO:0000256" key="12">
    <source>
        <dbReference type="ARBA" id="ARBA00023012"/>
    </source>
</evidence>
<keyword evidence="7 14" id="KW-0812">Transmembrane</keyword>
<organism evidence="17 18">
    <name type="scientific">Natronocella acetinitrilica</name>
    <dbReference type="NCBI Taxonomy" id="414046"/>
    <lineage>
        <taxon>Bacteria</taxon>
        <taxon>Pseudomonadati</taxon>
        <taxon>Pseudomonadota</taxon>
        <taxon>Gammaproteobacteria</taxon>
        <taxon>Chromatiales</taxon>
        <taxon>Ectothiorhodospiraceae</taxon>
        <taxon>Natronocella</taxon>
    </lineage>
</organism>
<evidence type="ECO:0000256" key="11">
    <source>
        <dbReference type="ARBA" id="ARBA00022989"/>
    </source>
</evidence>
<dbReference type="Proteomes" id="UP001205843">
    <property type="component" value="Unassembled WGS sequence"/>
</dbReference>
<dbReference type="Pfam" id="PF00672">
    <property type="entry name" value="HAMP"/>
    <property type="match status" value="1"/>
</dbReference>
<dbReference type="SUPFAM" id="SSF55785">
    <property type="entry name" value="PYP-like sensor domain (PAS domain)"/>
    <property type="match status" value="1"/>
</dbReference>
<evidence type="ECO:0000256" key="13">
    <source>
        <dbReference type="ARBA" id="ARBA00023136"/>
    </source>
</evidence>
<evidence type="ECO:0000256" key="3">
    <source>
        <dbReference type="ARBA" id="ARBA00012438"/>
    </source>
</evidence>
<dbReference type="GO" id="GO:0000155">
    <property type="term" value="F:phosphorelay sensor kinase activity"/>
    <property type="evidence" value="ECO:0007669"/>
    <property type="project" value="InterPro"/>
</dbReference>
<comment type="subcellular location">
    <subcellularLocation>
        <location evidence="2">Cell membrane</location>
        <topology evidence="2">Multi-pass membrane protein</topology>
    </subcellularLocation>
</comment>
<evidence type="ECO:0000313" key="18">
    <source>
        <dbReference type="Proteomes" id="UP001205843"/>
    </source>
</evidence>
<evidence type="ECO:0000259" key="16">
    <source>
        <dbReference type="PROSITE" id="PS50885"/>
    </source>
</evidence>
<feature type="transmembrane region" description="Helical" evidence="14">
    <location>
        <begin position="14"/>
        <end position="34"/>
    </location>
</feature>
<dbReference type="SMART" id="SM00387">
    <property type="entry name" value="HATPase_c"/>
    <property type="match status" value="1"/>
</dbReference>
<dbReference type="InterPro" id="IPR003594">
    <property type="entry name" value="HATPase_dom"/>
</dbReference>
<dbReference type="Gene3D" id="1.10.287.130">
    <property type="match status" value="1"/>
</dbReference>
<keyword evidence="10" id="KW-0067">ATP-binding</keyword>
<sequence length="744" mass="81988">MAGGTVKRVSREGALRVVLCALLLVALYLLSVATQNSEVFGQLHPWLLFLNTVCLIGLGVLIIWNLARLINQRRLGQPGSRLTVRLVTMFVVLAVVPVSVVYLFSVQFLNRGIETWFDSRMEQQAMEDALSLSQASFDMRMRELLRRMETSSLQFRDVSEPLAPITLSQERERVGASELTLMTTSGRIIATSAREPAAVLPRRPEEDILLQLRQGRAYVGLDPIGDSGLHIRIIVPAPDADGTPDQRVLQGLFSVSPRVDALAESVQTHYARYQEVGYLRRPLQDSFVLTLSLVLLISLLFAVWSAFYAARRLAAPIRYLAEGTEAVAAGEYGKQLPPAGRDELGFLVRSFNDMSRRVAHARDQAKTSQAQVEAQRAYLEALLGRLSSAVLATDRDGALRTHNLAADQILGLNLRSHQGKTLEQLALETPALEPLANVVRRHVNANRSEWREQIVLPRPNGRQVLMCSGATLTGGGGMGGQVIVLDDVTALIQAQRDAAWAEVARRLAHEIKNPLTPIQLAAERMRRKCLPALEGRESEVLDRATNTIIHQVDAMKTMVNAFSDYAHPPELNLQAVDLNDLVVEVLELYRTSPGGVSIRFNLDPSLPRFTADAGRLRQLLHNLVKNALESTPKGRRCQLQLSTEYLGNGESPQVQLRVRDHGPGFSEDVLGHLFEPYVTTKAKGTGLGMPIVKKIVEEHNGTINAENLEEGAQVTIRLPLTETTLSELSTVRRVAGGERAGGTR</sequence>
<dbReference type="InterPro" id="IPR003660">
    <property type="entry name" value="HAMP_dom"/>
</dbReference>
<dbReference type="CDD" id="cd00082">
    <property type="entry name" value="HisKA"/>
    <property type="match status" value="1"/>
</dbReference>
<dbReference type="PANTHER" id="PTHR43065:SF10">
    <property type="entry name" value="PEROXIDE STRESS-ACTIVATED HISTIDINE KINASE MAK3"/>
    <property type="match status" value="1"/>
</dbReference>
<dbReference type="InterPro" id="IPR005467">
    <property type="entry name" value="His_kinase_dom"/>
</dbReference>
<dbReference type="AlphaFoldDB" id="A0AAE3G0P2"/>
<comment type="caution">
    <text evidence="17">The sequence shown here is derived from an EMBL/GenBank/DDBJ whole genome shotgun (WGS) entry which is preliminary data.</text>
</comment>
<evidence type="ECO:0000256" key="10">
    <source>
        <dbReference type="ARBA" id="ARBA00022840"/>
    </source>
</evidence>
<dbReference type="PROSITE" id="PS50109">
    <property type="entry name" value="HIS_KIN"/>
    <property type="match status" value="1"/>
</dbReference>
<keyword evidence="6" id="KW-0808">Transferase</keyword>
<evidence type="ECO:0000256" key="4">
    <source>
        <dbReference type="ARBA" id="ARBA00022475"/>
    </source>
</evidence>
<dbReference type="Gene3D" id="3.30.565.10">
    <property type="entry name" value="Histidine kinase-like ATPase, C-terminal domain"/>
    <property type="match status" value="1"/>
</dbReference>
<keyword evidence="8" id="KW-0547">Nucleotide-binding</keyword>
<keyword evidence="12" id="KW-0902">Two-component regulatory system</keyword>
<evidence type="ECO:0000256" key="14">
    <source>
        <dbReference type="SAM" id="Phobius"/>
    </source>
</evidence>
<dbReference type="InterPro" id="IPR003661">
    <property type="entry name" value="HisK_dim/P_dom"/>
</dbReference>
<dbReference type="GO" id="GO:0005524">
    <property type="term" value="F:ATP binding"/>
    <property type="evidence" value="ECO:0007669"/>
    <property type="project" value="UniProtKB-KW"/>
</dbReference>
<dbReference type="Pfam" id="PF00512">
    <property type="entry name" value="HisKA"/>
    <property type="match status" value="1"/>
</dbReference>
<dbReference type="Gene3D" id="6.10.340.10">
    <property type="match status" value="1"/>
</dbReference>
<evidence type="ECO:0000256" key="2">
    <source>
        <dbReference type="ARBA" id="ARBA00004651"/>
    </source>
</evidence>
<evidence type="ECO:0000256" key="9">
    <source>
        <dbReference type="ARBA" id="ARBA00022777"/>
    </source>
</evidence>
<evidence type="ECO:0000256" key="5">
    <source>
        <dbReference type="ARBA" id="ARBA00022553"/>
    </source>
</evidence>
<feature type="domain" description="Histidine kinase" evidence="15">
    <location>
        <begin position="506"/>
        <end position="722"/>
    </location>
</feature>
<keyword evidence="5" id="KW-0597">Phosphoprotein</keyword>
<keyword evidence="4" id="KW-1003">Cell membrane</keyword>
<evidence type="ECO:0000256" key="6">
    <source>
        <dbReference type="ARBA" id="ARBA00022679"/>
    </source>
</evidence>
<dbReference type="RefSeq" id="WP_253473436.1">
    <property type="nucleotide sequence ID" value="NZ_JALJXV010000001.1"/>
</dbReference>
<name>A0AAE3G0P2_9GAMM</name>
<keyword evidence="11 14" id="KW-1133">Transmembrane helix</keyword>
<dbReference type="InterPro" id="IPR035965">
    <property type="entry name" value="PAS-like_dom_sf"/>
</dbReference>
<evidence type="ECO:0000256" key="1">
    <source>
        <dbReference type="ARBA" id="ARBA00000085"/>
    </source>
</evidence>
<accession>A0AAE3G0P2</accession>
<dbReference type="SMART" id="SM00304">
    <property type="entry name" value="HAMP"/>
    <property type="match status" value="1"/>
</dbReference>
<dbReference type="InterPro" id="IPR036890">
    <property type="entry name" value="HATPase_C_sf"/>
</dbReference>
<dbReference type="InterPro" id="IPR045671">
    <property type="entry name" value="NtrY-like_N"/>
</dbReference>
<dbReference type="Pfam" id="PF19312">
    <property type="entry name" value="NtrY_N"/>
    <property type="match status" value="1"/>
</dbReference>
<dbReference type="Gene3D" id="3.30.450.20">
    <property type="entry name" value="PAS domain"/>
    <property type="match status" value="1"/>
</dbReference>
<dbReference type="PANTHER" id="PTHR43065">
    <property type="entry name" value="SENSOR HISTIDINE KINASE"/>
    <property type="match status" value="1"/>
</dbReference>
<dbReference type="PRINTS" id="PR00344">
    <property type="entry name" value="BCTRLSENSOR"/>
</dbReference>
<feature type="domain" description="HAMP" evidence="16">
    <location>
        <begin position="311"/>
        <end position="363"/>
    </location>
</feature>
<keyword evidence="13 14" id="KW-0472">Membrane</keyword>
<dbReference type="SMART" id="SM00388">
    <property type="entry name" value="HisKA"/>
    <property type="match status" value="1"/>
</dbReference>
<dbReference type="SUPFAM" id="SSF47384">
    <property type="entry name" value="Homodimeric domain of signal transducing histidine kinase"/>
    <property type="match status" value="1"/>
</dbReference>
<gene>
    <name evidence="17" type="ORF">J2T57_000397</name>
</gene>
<reference evidence="17" key="1">
    <citation type="submission" date="2022-03" db="EMBL/GenBank/DDBJ databases">
        <title>Genomic Encyclopedia of Type Strains, Phase III (KMG-III): the genomes of soil and plant-associated and newly described type strains.</title>
        <authorList>
            <person name="Whitman W."/>
        </authorList>
    </citation>
    <scope>NUCLEOTIDE SEQUENCE</scope>
    <source>
        <strain evidence="17">ANL 6-2</strain>
    </source>
</reference>
<dbReference type="SUPFAM" id="SSF55874">
    <property type="entry name" value="ATPase domain of HSP90 chaperone/DNA topoisomerase II/histidine kinase"/>
    <property type="match status" value="1"/>
</dbReference>
<evidence type="ECO:0000259" key="15">
    <source>
        <dbReference type="PROSITE" id="PS50109"/>
    </source>
</evidence>
<dbReference type="InterPro" id="IPR004358">
    <property type="entry name" value="Sig_transdc_His_kin-like_C"/>
</dbReference>
<protein>
    <recommendedName>
        <fullName evidence="3">histidine kinase</fullName>
        <ecNumber evidence="3">2.7.13.3</ecNumber>
    </recommendedName>
</protein>
<dbReference type="PROSITE" id="PS50885">
    <property type="entry name" value="HAMP"/>
    <property type="match status" value="1"/>
</dbReference>
<evidence type="ECO:0000313" key="17">
    <source>
        <dbReference type="EMBL" id="MCP1673305.1"/>
    </source>
</evidence>
<dbReference type="EC" id="2.7.13.3" evidence="3"/>
<dbReference type="EMBL" id="JALJXV010000001">
    <property type="protein sequence ID" value="MCP1673305.1"/>
    <property type="molecule type" value="Genomic_DNA"/>
</dbReference>
<feature type="transmembrane region" description="Helical" evidence="14">
    <location>
        <begin position="287"/>
        <end position="310"/>
    </location>
</feature>
<dbReference type="PIRSF" id="PIRSF037532">
    <property type="entry name" value="STHK_NtrY"/>
    <property type="match status" value="1"/>
</dbReference>
<proteinExistence type="predicted"/>
<dbReference type="SUPFAM" id="SSF158472">
    <property type="entry name" value="HAMP domain-like"/>
    <property type="match status" value="1"/>
</dbReference>
<comment type="catalytic activity">
    <reaction evidence="1">
        <text>ATP + protein L-histidine = ADP + protein N-phospho-L-histidine.</text>
        <dbReference type="EC" id="2.7.13.3"/>
    </reaction>
</comment>
<dbReference type="CDD" id="cd00075">
    <property type="entry name" value="HATPase"/>
    <property type="match status" value="1"/>
</dbReference>
<dbReference type="InterPro" id="IPR036097">
    <property type="entry name" value="HisK_dim/P_sf"/>
</dbReference>
<dbReference type="CDD" id="cd06225">
    <property type="entry name" value="HAMP"/>
    <property type="match status" value="1"/>
</dbReference>